<evidence type="ECO:0000256" key="6">
    <source>
        <dbReference type="ARBA" id="ARBA00023128"/>
    </source>
</evidence>
<dbReference type="GO" id="GO:0005759">
    <property type="term" value="C:mitochondrial matrix"/>
    <property type="evidence" value="ECO:0007669"/>
    <property type="project" value="UniProtKB-UniRule"/>
</dbReference>
<gene>
    <name evidence="11" type="ORF">DBRI00130_LOCUS39798</name>
</gene>
<evidence type="ECO:0000256" key="4">
    <source>
        <dbReference type="ARBA" id="ARBA00022792"/>
    </source>
</evidence>
<comment type="catalytic activity">
    <reaction evidence="8">
        <text>GTP + H2O = GDP + phosphate + H(+)</text>
        <dbReference type="Rhea" id="RHEA:19669"/>
        <dbReference type="ChEBI" id="CHEBI:15377"/>
        <dbReference type="ChEBI" id="CHEBI:15378"/>
        <dbReference type="ChEBI" id="CHEBI:37565"/>
        <dbReference type="ChEBI" id="CHEBI:43474"/>
        <dbReference type="ChEBI" id="CHEBI:58189"/>
        <dbReference type="EC" id="3.6.5.n1"/>
    </reaction>
</comment>
<keyword evidence="8" id="KW-0472">Membrane</keyword>
<dbReference type="GO" id="GO:0045727">
    <property type="term" value="P:positive regulation of translation"/>
    <property type="evidence" value="ECO:0007669"/>
    <property type="project" value="UniProtKB-UniRule"/>
</dbReference>
<reference evidence="11" key="1">
    <citation type="submission" date="2021-01" db="EMBL/GenBank/DDBJ databases">
        <authorList>
            <person name="Corre E."/>
            <person name="Pelletier E."/>
            <person name="Niang G."/>
            <person name="Scheremetjew M."/>
            <person name="Finn R."/>
            <person name="Kale V."/>
            <person name="Holt S."/>
            <person name="Cochrane G."/>
            <person name="Meng A."/>
            <person name="Brown T."/>
            <person name="Cohen L."/>
        </authorList>
    </citation>
    <scope>NUCLEOTIDE SEQUENCE</scope>
    <source>
        <strain evidence="11">GSO104</strain>
    </source>
</reference>
<keyword evidence="3 8" id="KW-0547">Nucleotide-binding</keyword>
<dbReference type="SUPFAM" id="SSF52540">
    <property type="entry name" value="P-loop containing nucleoside triphosphate hydrolases"/>
    <property type="match status" value="1"/>
</dbReference>
<dbReference type="Gene3D" id="2.40.30.10">
    <property type="entry name" value="Translation factors"/>
    <property type="match status" value="1"/>
</dbReference>
<evidence type="ECO:0000313" key="11">
    <source>
        <dbReference type="EMBL" id="CAE4657416.1"/>
    </source>
</evidence>
<dbReference type="GO" id="GO:0097177">
    <property type="term" value="F:mitochondrial ribosome binding"/>
    <property type="evidence" value="ECO:0007669"/>
    <property type="project" value="TreeGrafter"/>
</dbReference>
<dbReference type="InterPro" id="IPR038363">
    <property type="entry name" value="LepA_C_sf"/>
</dbReference>
<dbReference type="Gene3D" id="3.40.50.300">
    <property type="entry name" value="P-loop containing nucleotide triphosphate hydrolases"/>
    <property type="match status" value="1"/>
</dbReference>
<dbReference type="PROSITE" id="PS00301">
    <property type="entry name" value="G_TR_1"/>
    <property type="match status" value="1"/>
</dbReference>
<dbReference type="Gene3D" id="3.30.70.240">
    <property type="match status" value="1"/>
</dbReference>
<dbReference type="Pfam" id="PF00009">
    <property type="entry name" value="GTP_EFTU"/>
    <property type="match status" value="1"/>
</dbReference>
<dbReference type="PANTHER" id="PTHR43512">
    <property type="entry name" value="TRANSLATION FACTOR GUF1-RELATED"/>
    <property type="match status" value="1"/>
</dbReference>
<dbReference type="PROSITE" id="PS51722">
    <property type="entry name" value="G_TR_2"/>
    <property type="match status" value="1"/>
</dbReference>
<evidence type="ECO:0000256" key="7">
    <source>
        <dbReference type="ARBA" id="ARBA00023134"/>
    </source>
</evidence>
<dbReference type="InterPro" id="IPR031157">
    <property type="entry name" value="G_TR_CS"/>
</dbReference>
<dbReference type="Gene3D" id="3.30.70.870">
    <property type="entry name" value="Elongation Factor G (Translational Gtpase), domain 3"/>
    <property type="match status" value="1"/>
</dbReference>
<proteinExistence type="inferred from homology"/>
<keyword evidence="7 8" id="KW-0342">GTP-binding</keyword>
<dbReference type="Gene3D" id="3.30.70.2570">
    <property type="entry name" value="Elongation factor 4, C-terminal domain"/>
    <property type="match status" value="1"/>
</dbReference>
<feature type="binding site" evidence="8">
    <location>
        <begin position="110"/>
        <end position="114"/>
    </location>
    <ligand>
        <name>GTP</name>
        <dbReference type="ChEBI" id="CHEBI:37565"/>
    </ligand>
</feature>
<dbReference type="HAMAP" id="MF_00071">
    <property type="entry name" value="LepA"/>
    <property type="match status" value="1"/>
</dbReference>
<comment type="similarity">
    <text evidence="8">Belongs to the GTP-binding elongation factor family. LepA subfamily.</text>
</comment>
<dbReference type="InterPro" id="IPR000640">
    <property type="entry name" value="EFG_V-like"/>
</dbReference>
<evidence type="ECO:0000259" key="10">
    <source>
        <dbReference type="PROSITE" id="PS51722"/>
    </source>
</evidence>
<dbReference type="InterPro" id="IPR000795">
    <property type="entry name" value="T_Tr_GTP-bd_dom"/>
</dbReference>
<evidence type="ECO:0000256" key="9">
    <source>
        <dbReference type="SAM" id="MobiDB-lite"/>
    </source>
</evidence>
<dbReference type="Pfam" id="PF06421">
    <property type="entry name" value="LepA_C"/>
    <property type="match status" value="1"/>
</dbReference>
<keyword evidence="6 8" id="KW-0496">Mitochondrion</keyword>
<evidence type="ECO:0000256" key="1">
    <source>
        <dbReference type="ARBA" id="ARBA00004229"/>
    </source>
</evidence>
<evidence type="ECO:0000256" key="3">
    <source>
        <dbReference type="ARBA" id="ARBA00022741"/>
    </source>
</evidence>
<keyword evidence="8" id="KW-0648">Protein biosynthesis</keyword>
<comment type="function">
    <text evidence="8">Promotes mitochondrial protein synthesis. May act as a fidelity factor of the translation reaction, by catalyzing a one-codon backward translocation of tRNAs on improperly translocated ribosomes. Binds to mitochondrial ribosomes in a GTP-dependent manner.</text>
</comment>
<sequence>MSMLSNPEIASKLPLQDIRNFCFVAHVDHGKSSLASRVLELTGNLGLATTETNETNATTDNKKEQIQLLDTLSVEQERGITVKSTAASMLYYAPTIATNPTGYLLLNMVDTPGHADFGLEVTRSLSSVQGAVLLLDATQGIQAQTLSVYEKATATGKHTKGGNKERVVIPALTKVDLESEKSLDVCLAVSELFGFDPDDITLTSARSRIGIDTILDKVCQQVPSPKELPDDDNKTLRAQLIDSWFEPLRGVVCLVQILSGSLSEGDRITIVQGKASTEDDGGSSTKTNHVYNAKETYSVQDIGIVTPKRIRTGFLNRGQMGYVIAGLRDTKQAQSGMTIVQQKELSKVLNMALPIMEEEGDEKSVLYASVHPMEGDGFDDLSNAVDRLALNDSGLEVHRTSGAASSADGGPFLGPGLRVGFQGLLHVEVFRQRLLDEFGLDAIVTPPKVPYIITYLASKSKPRAADAPDTEVVEDLSKWPSYGYRFKVQEPMVNVRIMAPVTYAGNVMELIKRKRGKDLNTKPIDETTWLFSSNMPWGEVVTDFHDELKNTTAGYASFDISDADPPHQEANLSKVDIMLNGDIVDPLAFVCHKDDAQAQARVVCKKLHEVLPRQQFVTVIQAKADGKIVASERIKAYRKNVLVTGGSKSVGGGDITRKKKLLEKQKKGKKRQQTSGKVSLSQAAFNSVISRS</sequence>
<feature type="binding site" evidence="8">
    <location>
        <begin position="25"/>
        <end position="32"/>
    </location>
    <ligand>
        <name>GTP</name>
        <dbReference type="ChEBI" id="CHEBI:37565"/>
    </ligand>
</feature>
<dbReference type="AlphaFoldDB" id="A0A7S4SVZ8"/>
<feature type="binding site" evidence="8">
    <location>
        <begin position="173"/>
        <end position="176"/>
    </location>
    <ligand>
        <name>GTP</name>
        <dbReference type="ChEBI" id="CHEBI:37565"/>
    </ligand>
</feature>
<dbReference type="SUPFAM" id="SSF50447">
    <property type="entry name" value="Translation proteins"/>
    <property type="match status" value="1"/>
</dbReference>
<keyword evidence="4 8" id="KW-0999">Mitochondrion inner membrane</keyword>
<evidence type="ECO:0000256" key="8">
    <source>
        <dbReference type="HAMAP-Rule" id="MF_03137"/>
    </source>
</evidence>
<dbReference type="GO" id="GO:0005743">
    <property type="term" value="C:mitochondrial inner membrane"/>
    <property type="evidence" value="ECO:0007669"/>
    <property type="project" value="UniProtKB-SubCell"/>
</dbReference>
<dbReference type="EMBL" id="HBNS01054956">
    <property type="protein sequence ID" value="CAE4657416.1"/>
    <property type="molecule type" value="Transcribed_RNA"/>
</dbReference>
<dbReference type="InterPro" id="IPR006297">
    <property type="entry name" value="EF-4"/>
</dbReference>
<dbReference type="InterPro" id="IPR009000">
    <property type="entry name" value="Transl_B-barrel_sf"/>
</dbReference>
<dbReference type="GO" id="GO:0003924">
    <property type="term" value="F:GTPase activity"/>
    <property type="evidence" value="ECO:0007669"/>
    <property type="project" value="UniProtKB-UniRule"/>
</dbReference>
<dbReference type="GO" id="GO:0006412">
    <property type="term" value="P:translation"/>
    <property type="evidence" value="ECO:0007669"/>
    <property type="project" value="UniProtKB-KW"/>
</dbReference>
<dbReference type="InterPro" id="IPR013842">
    <property type="entry name" value="LepA_CTD"/>
</dbReference>
<organism evidence="11">
    <name type="scientific">Ditylum brightwellii</name>
    <dbReference type="NCBI Taxonomy" id="49249"/>
    <lineage>
        <taxon>Eukaryota</taxon>
        <taxon>Sar</taxon>
        <taxon>Stramenopiles</taxon>
        <taxon>Ochrophyta</taxon>
        <taxon>Bacillariophyta</taxon>
        <taxon>Mediophyceae</taxon>
        <taxon>Lithodesmiophycidae</taxon>
        <taxon>Lithodesmiales</taxon>
        <taxon>Lithodesmiaceae</taxon>
        <taxon>Ditylum</taxon>
    </lineage>
</organism>
<dbReference type="Pfam" id="PF00679">
    <property type="entry name" value="EFG_C"/>
    <property type="match status" value="1"/>
</dbReference>
<dbReference type="EC" id="3.6.5.n1" evidence="8"/>
<comment type="similarity">
    <text evidence="2">Belongs to the TRAFAC class translation factor GTPase superfamily. Classic translation factor GTPase family. LepA subfamily.</text>
</comment>
<feature type="domain" description="Tr-type G" evidence="10">
    <location>
        <begin position="16"/>
        <end position="226"/>
    </location>
</feature>
<feature type="compositionally biased region" description="Basic residues" evidence="9">
    <location>
        <begin position="657"/>
        <end position="672"/>
    </location>
</feature>
<dbReference type="FunFam" id="2.40.30.10:FF:000015">
    <property type="entry name" value="Translation factor GUF1, mitochondrial"/>
    <property type="match status" value="1"/>
</dbReference>
<dbReference type="GO" id="GO:0009507">
    <property type="term" value="C:chloroplast"/>
    <property type="evidence" value="ECO:0007669"/>
    <property type="project" value="UniProtKB-SubCell"/>
</dbReference>
<dbReference type="PANTHER" id="PTHR43512:SF7">
    <property type="entry name" value="TRANSLATION FACTOR GUF1, MITOCHONDRIAL"/>
    <property type="match status" value="1"/>
</dbReference>
<dbReference type="SUPFAM" id="SSF54980">
    <property type="entry name" value="EF-G C-terminal domain-like"/>
    <property type="match status" value="2"/>
</dbReference>
<accession>A0A7S4SVZ8</accession>
<evidence type="ECO:0000256" key="5">
    <source>
        <dbReference type="ARBA" id="ARBA00022801"/>
    </source>
</evidence>
<keyword evidence="5 8" id="KW-0378">Hydrolase</keyword>
<dbReference type="FunFam" id="3.30.70.2570:FF:000001">
    <property type="entry name" value="Translation factor GUF1, mitochondrial"/>
    <property type="match status" value="1"/>
</dbReference>
<evidence type="ECO:0000256" key="2">
    <source>
        <dbReference type="ARBA" id="ARBA00005454"/>
    </source>
</evidence>
<protein>
    <recommendedName>
        <fullName evidence="8">Translation factor GUF1 homolog, mitochondrial</fullName>
        <ecNumber evidence="8">3.6.5.n1</ecNumber>
    </recommendedName>
    <alternativeName>
        <fullName evidence="8">Elongation factor 4 homolog</fullName>
        <shortName evidence="8">EF-4</shortName>
    </alternativeName>
    <alternativeName>
        <fullName evidence="8">GTPase GUF1 homolog</fullName>
    </alternativeName>
    <alternativeName>
        <fullName evidence="8">Ribosomal back-translocase</fullName>
    </alternativeName>
</protein>
<feature type="region of interest" description="Disordered" evidence="9">
    <location>
        <begin position="654"/>
        <end position="679"/>
    </location>
</feature>
<dbReference type="InterPro" id="IPR035647">
    <property type="entry name" value="EFG_III/V"/>
</dbReference>
<dbReference type="GO" id="GO:0005525">
    <property type="term" value="F:GTP binding"/>
    <property type="evidence" value="ECO:0007669"/>
    <property type="project" value="UniProtKB-UniRule"/>
</dbReference>
<dbReference type="PRINTS" id="PR00315">
    <property type="entry name" value="ELONGATNFCT"/>
</dbReference>
<dbReference type="InterPro" id="IPR027417">
    <property type="entry name" value="P-loop_NTPase"/>
</dbReference>
<comment type="subcellular location">
    <subcellularLocation>
        <location evidence="8">Mitochondrion inner membrane</location>
        <topology evidence="8">Peripheral membrane protein</topology>
        <orientation evidence="8">Matrix side</orientation>
    </subcellularLocation>
    <subcellularLocation>
        <location evidence="1">Plastid</location>
        <location evidence="1">Chloroplast</location>
    </subcellularLocation>
</comment>
<name>A0A7S4SVZ8_9STRA</name>